<keyword evidence="2" id="KW-1185">Reference proteome</keyword>
<gene>
    <name evidence="1" type="ORF">IWW38_000019</name>
</gene>
<evidence type="ECO:0000313" key="2">
    <source>
        <dbReference type="Proteomes" id="UP001139981"/>
    </source>
</evidence>
<proteinExistence type="predicted"/>
<protein>
    <submittedName>
        <fullName evidence="1">Uncharacterized protein</fullName>
    </submittedName>
</protein>
<comment type="caution">
    <text evidence="1">The sequence shown here is derived from an EMBL/GenBank/DDBJ whole genome shotgun (WGS) entry which is preliminary data.</text>
</comment>
<reference evidence="1" key="1">
    <citation type="submission" date="2022-07" db="EMBL/GenBank/DDBJ databases">
        <title>Phylogenomic reconstructions and comparative analyses of Kickxellomycotina fungi.</title>
        <authorList>
            <person name="Reynolds N.K."/>
            <person name="Stajich J.E."/>
            <person name="Barry K."/>
            <person name="Grigoriev I.V."/>
            <person name="Crous P."/>
            <person name="Smith M.E."/>
        </authorList>
    </citation>
    <scope>NUCLEOTIDE SEQUENCE</scope>
    <source>
        <strain evidence="1">CBS 190363</strain>
    </source>
</reference>
<dbReference type="Proteomes" id="UP001139981">
    <property type="component" value="Unassembled WGS sequence"/>
</dbReference>
<sequence length="269" mass="28784">MPLALFAWTVSAHTHLRELEIGTTQYGSGVCIRPFNDPSTIDYPAKDPTDPFMRCRATNTTVRAAKICDAVAGGNITVNWYAGNTPGEMGINPSHKGPCIIWMAPLVSNGEGNVWFKIFQDGYNPTTKKWCVDTINANNGNLTVTVPSDLLAGQYLLRTEIIALHLAFLPYTGDKNGAEYYSNCAELNVSGSGKSLPSPGVAIPGVYTANMPGIVFNLTAPFTSYTIPGPNVYQVGKPGSVGGGNPGGGTNPPCTKTKKRKRRQLSQEL</sequence>
<accession>A0ACC1MBT5</accession>
<name>A0ACC1MBT5_9FUNG</name>
<organism evidence="1 2">
    <name type="scientific">Coemansia aciculifera</name>
    <dbReference type="NCBI Taxonomy" id="417176"/>
    <lineage>
        <taxon>Eukaryota</taxon>
        <taxon>Fungi</taxon>
        <taxon>Fungi incertae sedis</taxon>
        <taxon>Zoopagomycota</taxon>
        <taxon>Kickxellomycotina</taxon>
        <taxon>Kickxellomycetes</taxon>
        <taxon>Kickxellales</taxon>
        <taxon>Kickxellaceae</taxon>
        <taxon>Coemansia</taxon>
    </lineage>
</organism>
<evidence type="ECO:0000313" key="1">
    <source>
        <dbReference type="EMBL" id="KAJ2901054.1"/>
    </source>
</evidence>
<dbReference type="EMBL" id="JANBVB010000001">
    <property type="protein sequence ID" value="KAJ2901054.1"/>
    <property type="molecule type" value="Genomic_DNA"/>
</dbReference>